<gene>
    <name evidence="1" type="ORF">ACFSVL_45740</name>
</gene>
<evidence type="ECO:0000313" key="2">
    <source>
        <dbReference type="Proteomes" id="UP001597483"/>
    </source>
</evidence>
<proteinExistence type="predicted"/>
<evidence type="ECO:0000313" key="1">
    <source>
        <dbReference type="EMBL" id="MFD2474782.1"/>
    </source>
</evidence>
<dbReference type="RefSeq" id="WP_378314311.1">
    <property type="nucleotide sequence ID" value="NZ_JBHUKS010000041.1"/>
</dbReference>
<reference evidence="2" key="1">
    <citation type="journal article" date="2019" name="Int. J. Syst. Evol. Microbiol.">
        <title>The Global Catalogue of Microorganisms (GCM) 10K type strain sequencing project: providing services to taxonomists for standard genome sequencing and annotation.</title>
        <authorList>
            <consortium name="The Broad Institute Genomics Platform"/>
            <consortium name="The Broad Institute Genome Sequencing Center for Infectious Disease"/>
            <person name="Wu L."/>
            <person name="Ma J."/>
        </authorList>
    </citation>
    <scope>NUCLEOTIDE SEQUENCE [LARGE SCALE GENOMIC DNA]</scope>
    <source>
        <strain evidence="2">CGMCC 4.7641</strain>
    </source>
</reference>
<organism evidence="1 2">
    <name type="scientific">Amycolatopsis silviterrae</name>
    <dbReference type="NCBI Taxonomy" id="1656914"/>
    <lineage>
        <taxon>Bacteria</taxon>
        <taxon>Bacillati</taxon>
        <taxon>Actinomycetota</taxon>
        <taxon>Actinomycetes</taxon>
        <taxon>Pseudonocardiales</taxon>
        <taxon>Pseudonocardiaceae</taxon>
        <taxon>Amycolatopsis</taxon>
    </lineage>
</organism>
<accession>A0ABW5HPR5</accession>
<dbReference type="EMBL" id="JBHUKS010000041">
    <property type="protein sequence ID" value="MFD2474782.1"/>
    <property type="molecule type" value="Genomic_DNA"/>
</dbReference>
<dbReference type="Proteomes" id="UP001597483">
    <property type="component" value="Unassembled WGS sequence"/>
</dbReference>
<sequence>MPGFLSHFRRRHLSAGEQLTRLLSVLDQAAAAAPEADDAVRACGAPGDVPGRLGHAAGELVSTYHRLREELAAIPVDGDRVGIAAEAERLLQYHQWLLHTSLQLAFSLNADPRKEAMRRRLDGIGPPAARLQALRDRVAHLRSTT</sequence>
<protein>
    <recommendedName>
        <fullName evidence="3">Hemerythrin-like domain-containing protein</fullName>
    </recommendedName>
</protein>
<comment type="caution">
    <text evidence="1">The sequence shown here is derived from an EMBL/GenBank/DDBJ whole genome shotgun (WGS) entry which is preliminary data.</text>
</comment>
<keyword evidence="2" id="KW-1185">Reference proteome</keyword>
<evidence type="ECO:0008006" key="3">
    <source>
        <dbReference type="Google" id="ProtNLM"/>
    </source>
</evidence>
<name>A0ABW5HPR5_9PSEU</name>